<reference evidence="2 3" key="1">
    <citation type="submission" date="2006-04" db="EMBL/GenBank/DDBJ databases">
        <authorList>
            <person name="Nierman W.C."/>
        </authorList>
    </citation>
    <scope>NUCLEOTIDE SEQUENCE [LARGE SCALE GENOMIC DNA]</scope>
    <source>
        <strain evidence="2 3">DW4/3-1</strain>
    </source>
</reference>
<feature type="region of interest" description="Disordered" evidence="1">
    <location>
        <begin position="538"/>
        <end position="557"/>
    </location>
</feature>
<gene>
    <name evidence="2" type="ORF">STIAU_5946</name>
</gene>
<evidence type="ECO:0000313" key="2">
    <source>
        <dbReference type="EMBL" id="EAU64364.1"/>
    </source>
</evidence>
<feature type="region of interest" description="Disordered" evidence="1">
    <location>
        <begin position="565"/>
        <end position="637"/>
    </location>
</feature>
<feature type="region of interest" description="Disordered" evidence="1">
    <location>
        <begin position="121"/>
        <end position="211"/>
    </location>
</feature>
<proteinExistence type="predicted"/>
<organism evidence="2 3">
    <name type="scientific">Stigmatella aurantiaca (strain DW4/3-1)</name>
    <dbReference type="NCBI Taxonomy" id="378806"/>
    <lineage>
        <taxon>Bacteria</taxon>
        <taxon>Pseudomonadati</taxon>
        <taxon>Myxococcota</taxon>
        <taxon>Myxococcia</taxon>
        <taxon>Myxococcales</taxon>
        <taxon>Cystobacterineae</taxon>
        <taxon>Archangiaceae</taxon>
        <taxon>Stigmatella</taxon>
    </lineage>
</organism>
<comment type="caution">
    <text evidence="2">The sequence shown here is derived from an EMBL/GenBank/DDBJ whole genome shotgun (WGS) entry which is preliminary data.</text>
</comment>
<sequence>MGQGNPERAAQPAGAIRAAVGGQPLHGLHAPYQHRAGQPLGLRHHVEAVVHSIDEVDIGAPWRAEEDLGARGAPLGGMTGQVVLADVGLRLDDAAHPALAALLQHQVGAQQFTGHGEGGTLIEGDGQTHAGTGGTLAGRENRRQPWPLPRPGSGARDVADPAIRTDQQRWPRPQFLRPALGLGHHGGRPPSPRHRLGSGPPGRRAPEHQPPALVQERVERPGDAVLAVEGKVRQPLARHPGLGRHARRGGEDRVGIGHVEGGDLLGQHAVGGGKREQLRHRRPEGLSRGVGRVQQGALAQRVLDEVRPHRVALVLVAVEQRLRCPPPQHPHQLPAEVHRVLEPHVEPLSSRGQVDVGGVSRQEHAAVPVGGRMPGLVAEAGQPERGLHPEVRARDGPHRARQFLQRDRLGHGNPRPLRIEHHGAMVEAIPQGGDHQHALQVRDDERRLGKRLREHDVPQHQAHRRVRPRERNAREGPDGTAGPIRAHHIAGRRVERPAAAGSLQVHLLGELLEPGEEVAPADVHTQFPRARLQEGFRHGLRDEQGEGKRGLKHGEVEPRLQRGVVPQRQALPPRHEPVREPPERQHLQGARVQGQRPGLRHPLRPALEHRHPHARQRQLTGHHQPHRPAPHDSDLDPLACHRFLPSI</sequence>
<feature type="region of interest" description="Disordered" evidence="1">
    <location>
        <begin position="456"/>
        <end position="484"/>
    </location>
</feature>
<name>Q08V56_STIAD</name>
<feature type="compositionally biased region" description="Basic residues" evidence="1">
    <location>
        <begin position="185"/>
        <end position="196"/>
    </location>
</feature>
<feature type="compositionally biased region" description="Basic and acidic residues" evidence="1">
    <location>
        <begin position="573"/>
        <end position="586"/>
    </location>
</feature>
<dbReference type="Proteomes" id="UP000032702">
    <property type="component" value="Unassembled WGS sequence"/>
</dbReference>
<evidence type="ECO:0000313" key="3">
    <source>
        <dbReference type="Proteomes" id="UP000032702"/>
    </source>
</evidence>
<evidence type="ECO:0000256" key="1">
    <source>
        <dbReference type="SAM" id="MobiDB-lite"/>
    </source>
</evidence>
<accession>Q08V56</accession>
<protein>
    <submittedName>
        <fullName evidence="2">LigA</fullName>
    </submittedName>
</protein>
<feature type="region of interest" description="Disordered" evidence="1">
    <location>
        <begin position="260"/>
        <end position="282"/>
    </location>
</feature>
<dbReference type="AlphaFoldDB" id="Q08V56"/>
<dbReference type="EMBL" id="AAMD01000120">
    <property type="protein sequence ID" value="EAU64364.1"/>
    <property type="molecule type" value="Genomic_DNA"/>
</dbReference>